<reference evidence="2" key="1">
    <citation type="submission" date="2016-03" db="EMBL/GenBank/DDBJ databases">
        <title>Draft genome sequence of Rosellinia necatrix.</title>
        <authorList>
            <person name="Kanematsu S."/>
        </authorList>
    </citation>
    <scope>NUCLEOTIDE SEQUENCE [LARGE SCALE GENOMIC DNA]</scope>
    <source>
        <strain evidence="2">W97</strain>
    </source>
</reference>
<evidence type="ECO:0000313" key="3">
    <source>
        <dbReference type="Proteomes" id="UP000054516"/>
    </source>
</evidence>
<evidence type="ECO:0000313" key="2">
    <source>
        <dbReference type="EMBL" id="GAW26024.1"/>
    </source>
</evidence>
<proteinExistence type="predicted"/>
<keyword evidence="3" id="KW-1185">Reference proteome</keyword>
<protein>
    <submittedName>
        <fullName evidence="2">Uncharacterized protein</fullName>
    </submittedName>
</protein>
<dbReference type="AlphaFoldDB" id="A0A1S8A7F3"/>
<gene>
    <name evidence="2" type="ORF">SAMD00023353_1900450</name>
</gene>
<evidence type="ECO:0000256" key="1">
    <source>
        <dbReference type="SAM" id="MobiDB-lite"/>
    </source>
</evidence>
<name>A0A1S8A7F3_ROSNE</name>
<dbReference type="Proteomes" id="UP000054516">
    <property type="component" value="Unassembled WGS sequence"/>
</dbReference>
<feature type="region of interest" description="Disordered" evidence="1">
    <location>
        <begin position="64"/>
        <end position="95"/>
    </location>
</feature>
<organism evidence="2">
    <name type="scientific">Rosellinia necatrix</name>
    <name type="common">White root-rot fungus</name>
    <dbReference type="NCBI Taxonomy" id="77044"/>
    <lineage>
        <taxon>Eukaryota</taxon>
        <taxon>Fungi</taxon>
        <taxon>Dikarya</taxon>
        <taxon>Ascomycota</taxon>
        <taxon>Pezizomycotina</taxon>
        <taxon>Sordariomycetes</taxon>
        <taxon>Xylariomycetidae</taxon>
        <taxon>Xylariales</taxon>
        <taxon>Xylariaceae</taxon>
        <taxon>Rosellinia</taxon>
    </lineage>
</organism>
<feature type="compositionally biased region" description="Low complexity" evidence="1">
    <location>
        <begin position="77"/>
        <end position="95"/>
    </location>
</feature>
<dbReference type="EMBL" id="DF977464">
    <property type="protein sequence ID" value="GAW26024.1"/>
    <property type="molecule type" value="Genomic_DNA"/>
</dbReference>
<accession>A0A1S8A7F3</accession>
<feature type="region of interest" description="Disordered" evidence="1">
    <location>
        <begin position="15"/>
        <end position="36"/>
    </location>
</feature>
<sequence>MLKILQQLMVQENDVPHKKDSGIQGLGGLRGTPGLPRQRKLIGRGQNSLLLQAEYRYHDGSQWDIPIRGGNTHGRHSSTQEAYQQCQQQQRSDSS</sequence>